<dbReference type="RefSeq" id="WP_150416961.1">
    <property type="nucleotide sequence ID" value="NZ_VYQF01000012.1"/>
</dbReference>
<evidence type="ECO:0000313" key="1">
    <source>
        <dbReference type="EMBL" id="KAA9035542.1"/>
    </source>
</evidence>
<dbReference type="Proteomes" id="UP000326903">
    <property type="component" value="Unassembled WGS sequence"/>
</dbReference>
<organism evidence="1 2">
    <name type="scientific">Ginsengibacter hankyongi</name>
    <dbReference type="NCBI Taxonomy" id="2607284"/>
    <lineage>
        <taxon>Bacteria</taxon>
        <taxon>Pseudomonadati</taxon>
        <taxon>Bacteroidota</taxon>
        <taxon>Chitinophagia</taxon>
        <taxon>Chitinophagales</taxon>
        <taxon>Chitinophagaceae</taxon>
        <taxon>Ginsengibacter</taxon>
    </lineage>
</organism>
<evidence type="ECO:0000313" key="2">
    <source>
        <dbReference type="Proteomes" id="UP000326903"/>
    </source>
</evidence>
<protein>
    <submittedName>
        <fullName evidence="1">Uncharacterized protein</fullName>
    </submittedName>
</protein>
<reference evidence="1 2" key="1">
    <citation type="submission" date="2019-09" db="EMBL/GenBank/DDBJ databases">
        <title>Draft genome sequence of Ginsengibacter sp. BR5-29.</title>
        <authorList>
            <person name="Im W.-T."/>
        </authorList>
    </citation>
    <scope>NUCLEOTIDE SEQUENCE [LARGE SCALE GENOMIC DNA]</scope>
    <source>
        <strain evidence="1 2">BR5-29</strain>
    </source>
</reference>
<proteinExistence type="predicted"/>
<accession>A0A5J5IC17</accession>
<dbReference type="AlphaFoldDB" id="A0A5J5IC17"/>
<gene>
    <name evidence="1" type="ORF">FW778_21535</name>
</gene>
<sequence length="204" mass="23937">MPKLAFLLLVFYSKIISAQTNKESEQALKQMIDSLNHNEAVDTFLNYSLTCIGGMRLDTCNYYDAEYLFWIEGEKTFLKKFDGCGFYKSLPLDSIDPLTFYLTHKNQIDKEQIKPPTYIQSKKGNVVTEISSTIDHTCYYEMTFIINGDKVFKRVSDYDLNFIRFDNGKKNIYYNYNRQTKLKSLIDKIDELLKHKYGKPKDVQ</sequence>
<dbReference type="EMBL" id="VYQF01000012">
    <property type="protein sequence ID" value="KAA9035542.1"/>
    <property type="molecule type" value="Genomic_DNA"/>
</dbReference>
<name>A0A5J5IC17_9BACT</name>
<keyword evidence="2" id="KW-1185">Reference proteome</keyword>
<comment type="caution">
    <text evidence="1">The sequence shown here is derived from an EMBL/GenBank/DDBJ whole genome shotgun (WGS) entry which is preliminary data.</text>
</comment>